<organism evidence="10 11">
    <name type="scientific">Lodderomyces beijingensis</name>
    <dbReference type="NCBI Taxonomy" id="1775926"/>
    <lineage>
        <taxon>Eukaryota</taxon>
        <taxon>Fungi</taxon>
        <taxon>Dikarya</taxon>
        <taxon>Ascomycota</taxon>
        <taxon>Saccharomycotina</taxon>
        <taxon>Pichiomycetes</taxon>
        <taxon>Debaryomycetaceae</taxon>
        <taxon>Candida/Lodderomyces clade</taxon>
        <taxon>Lodderomyces</taxon>
    </lineage>
</organism>
<evidence type="ECO:0000256" key="8">
    <source>
        <dbReference type="SAM" id="MobiDB-lite"/>
    </source>
</evidence>
<reference evidence="10 11" key="1">
    <citation type="submission" date="2024-03" db="EMBL/GenBank/DDBJ databases">
        <authorList>
            <person name="Brejova B."/>
        </authorList>
    </citation>
    <scope>NUCLEOTIDE SEQUENCE [LARGE SCALE GENOMIC DNA]</scope>
    <source>
        <strain evidence="10 11">CBS 14171</strain>
    </source>
</reference>
<evidence type="ECO:0000256" key="2">
    <source>
        <dbReference type="ARBA" id="ARBA00022679"/>
    </source>
</evidence>
<accession>A0ABP0ZGM9</accession>
<proteinExistence type="inferred from homology"/>
<evidence type="ECO:0000256" key="5">
    <source>
        <dbReference type="ARBA" id="ARBA00022840"/>
    </source>
</evidence>
<dbReference type="InterPro" id="IPR050915">
    <property type="entry name" value="MAP_kinase_kinase"/>
</dbReference>
<dbReference type="InterPro" id="IPR017441">
    <property type="entry name" value="Protein_kinase_ATP_BS"/>
</dbReference>
<feature type="region of interest" description="Disordered" evidence="8">
    <location>
        <begin position="103"/>
        <end position="143"/>
    </location>
</feature>
<feature type="compositionally biased region" description="Low complexity" evidence="8">
    <location>
        <begin position="229"/>
        <end position="243"/>
    </location>
</feature>
<evidence type="ECO:0000256" key="1">
    <source>
        <dbReference type="ARBA" id="ARBA00022527"/>
    </source>
</evidence>
<dbReference type="PROSITE" id="PS50011">
    <property type="entry name" value="PROTEIN_KINASE_DOM"/>
    <property type="match status" value="1"/>
</dbReference>
<feature type="compositionally biased region" description="Polar residues" evidence="8">
    <location>
        <begin position="1"/>
        <end position="14"/>
    </location>
</feature>
<protein>
    <recommendedName>
        <fullName evidence="9">Protein kinase domain-containing protein</fullName>
    </recommendedName>
</protein>
<evidence type="ECO:0000256" key="3">
    <source>
        <dbReference type="ARBA" id="ARBA00022741"/>
    </source>
</evidence>
<evidence type="ECO:0000256" key="6">
    <source>
        <dbReference type="ARBA" id="ARBA00038035"/>
    </source>
</evidence>
<feature type="compositionally biased region" description="Polar residues" evidence="8">
    <location>
        <begin position="256"/>
        <end position="268"/>
    </location>
</feature>
<dbReference type="PANTHER" id="PTHR47448:SF1">
    <property type="entry name" value="SERINE_THREONINE-PROTEIN KINASE STE7 HOMOLOG"/>
    <property type="match status" value="1"/>
</dbReference>
<dbReference type="InterPro" id="IPR000719">
    <property type="entry name" value="Prot_kinase_dom"/>
</dbReference>
<evidence type="ECO:0000259" key="9">
    <source>
        <dbReference type="PROSITE" id="PS50011"/>
    </source>
</evidence>
<dbReference type="SUPFAM" id="SSF56112">
    <property type="entry name" value="Protein kinase-like (PK-like)"/>
    <property type="match status" value="1"/>
</dbReference>
<dbReference type="PANTHER" id="PTHR47448">
    <property type="entry name" value="DUAL SPECIFICITY MITOGEN-ACTIVATED PROTEIN KINASE KINASE DSOR1-LIKE PROTEIN"/>
    <property type="match status" value="1"/>
</dbReference>
<dbReference type="EMBL" id="OZ022406">
    <property type="protein sequence ID" value="CAK9437125.1"/>
    <property type="molecule type" value="Genomic_DNA"/>
</dbReference>
<dbReference type="PROSITE" id="PS00108">
    <property type="entry name" value="PROTEIN_KINASE_ST"/>
    <property type="match status" value="1"/>
</dbReference>
<evidence type="ECO:0000313" key="10">
    <source>
        <dbReference type="EMBL" id="CAK9437125.1"/>
    </source>
</evidence>
<gene>
    <name evidence="10" type="ORF">LODBEIA_P15420</name>
</gene>
<dbReference type="RefSeq" id="XP_066828480.1">
    <property type="nucleotide sequence ID" value="XM_066971442.1"/>
</dbReference>
<feature type="region of interest" description="Disordered" evidence="8">
    <location>
        <begin position="1"/>
        <end position="40"/>
    </location>
</feature>
<dbReference type="InterPro" id="IPR008271">
    <property type="entry name" value="Ser/Thr_kinase_AS"/>
</dbReference>
<feature type="domain" description="Protein kinase" evidence="9">
    <location>
        <begin position="277"/>
        <end position="566"/>
    </location>
</feature>
<keyword evidence="11" id="KW-1185">Reference proteome</keyword>
<comment type="similarity">
    <text evidence="6">Belongs to the protein kinase superfamily. STE Ser/Thr protein kinase family. MAP kinase kinase subfamily.</text>
</comment>
<sequence length="597" mass="65744">MDSMASESTSTPVSRSRMKLLPTEPDLIAHSKPAVGTSAFSTTPPMPAYVGREFSGQQPSSNAHILEAKTLRRKNFKKLSLDASPVKSEVPVFDDFDQIRQSQSLRSSRQRPAPMLNLANTSPFTSTSTGIIPPESRKLSPGEIVSQTLNRPLSAKEAASGTTAMGLFDINGSNRDVDPESRASAALIMNQISNLDLNSRHLKKNGGNVSATSTTTTSSTRGNRKRQTIISSISPNASKSASPLEPKPQISLDKLSGSQSPLATTTTGGLKLRNSDLITLKQLGSGNSGTVSKVLHLPSQKTMAKKIIHFDSKSVVQTQIIRELRILHECSSPYIIEFYGAFVPSPNTVVICMEYCNCGSLDKIIPLCEHQQFPLFVLKKLSYAILSGLCYLYTTHKIIHRDIKPNNVLMTHKGEFKLCDFGVSRELTNSLAMADTFVGTSMYMSPERIQGLNYGIKSDVWSMGLLLIELASGMPVWQDDDDEDDEYDELSGARRSASSNEGPEGILDLLQRIVNEQAPSLKNKINPVSRKPYDSQLADFIDSCLVKNDVERKSPYQLLDDQTGFLCGVADEKYDAEHKLWAKRIRKLNKEKYETET</sequence>
<evidence type="ECO:0000256" key="4">
    <source>
        <dbReference type="ARBA" id="ARBA00022777"/>
    </source>
</evidence>
<evidence type="ECO:0000256" key="7">
    <source>
        <dbReference type="PROSITE-ProRule" id="PRU10141"/>
    </source>
</evidence>
<keyword evidence="1" id="KW-0723">Serine/threonine-protein kinase</keyword>
<keyword evidence="5 7" id="KW-0067">ATP-binding</keyword>
<feature type="region of interest" description="Disordered" evidence="8">
    <location>
        <begin position="200"/>
        <end position="268"/>
    </location>
</feature>
<dbReference type="PROSITE" id="PS00107">
    <property type="entry name" value="PROTEIN_KINASE_ATP"/>
    <property type="match status" value="1"/>
</dbReference>
<feature type="region of interest" description="Disordered" evidence="8">
    <location>
        <begin position="481"/>
        <end position="503"/>
    </location>
</feature>
<dbReference type="Gene3D" id="3.30.200.20">
    <property type="entry name" value="Phosphorylase Kinase, domain 1"/>
    <property type="match status" value="1"/>
</dbReference>
<dbReference type="GeneID" id="92206738"/>
<keyword evidence="3 7" id="KW-0547">Nucleotide-binding</keyword>
<dbReference type="Proteomes" id="UP001497383">
    <property type="component" value="Chromosome 2"/>
</dbReference>
<dbReference type="Gene3D" id="1.10.510.10">
    <property type="entry name" value="Transferase(Phosphotransferase) domain 1"/>
    <property type="match status" value="1"/>
</dbReference>
<name>A0ABP0ZGM9_9ASCO</name>
<keyword evidence="2" id="KW-0808">Transferase</keyword>
<dbReference type="InterPro" id="IPR011009">
    <property type="entry name" value="Kinase-like_dom_sf"/>
</dbReference>
<dbReference type="SMART" id="SM00220">
    <property type="entry name" value="S_TKc"/>
    <property type="match status" value="1"/>
</dbReference>
<dbReference type="Pfam" id="PF00069">
    <property type="entry name" value="Pkinase"/>
    <property type="match status" value="1"/>
</dbReference>
<feature type="binding site" evidence="7">
    <location>
        <position position="306"/>
    </location>
    <ligand>
        <name>ATP</name>
        <dbReference type="ChEBI" id="CHEBI:30616"/>
    </ligand>
</feature>
<keyword evidence="4" id="KW-0418">Kinase</keyword>
<feature type="compositionally biased region" description="Polar residues" evidence="8">
    <location>
        <begin position="118"/>
        <end position="130"/>
    </location>
</feature>
<evidence type="ECO:0000313" key="11">
    <source>
        <dbReference type="Proteomes" id="UP001497383"/>
    </source>
</evidence>